<keyword evidence="3" id="KW-0805">Transcription regulation</keyword>
<gene>
    <name evidence="7" type="ORF">GCM10010389_47220</name>
</gene>
<dbReference type="SUPFAM" id="SSF52172">
    <property type="entry name" value="CheY-like"/>
    <property type="match status" value="1"/>
</dbReference>
<dbReference type="Pfam" id="PF03861">
    <property type="entry name" value="ANTAR"/>
    <property type="match status" value="1"/>
</dbReference>
<proteinExistence type="predicted"/>
<evidence type="ECO:0000256" key="4">
    <source>
        <dbReference type="ARBA" id="ARBA00023163"/>
    </source>
</evidence>
<dbReference type="GO" id="GO:0003723">
    <property type="term" value="F:RNA binding"/>
    <property type="evidence" value="ECO:0007669"/>
    <property type="project" value="InterPro"/>
</dbReference>
<comment type="caution">
    <text evidence="7">The sequence shown here is derived from an EMBL/GenBank/DDBJ whole genome shotgun (WGS) entry which is preliminary data.</text>
</comment>
<keyword evidence="8" id="KW-1185">Reference proteome</keyword>
<organism evidence="7 8">
    <name type="scientific">Streptomyces echinoruber</name>
    <dbReference type="NCBI Taxonomy" id="68898"/>
    <lineage>
        <taxon>Bacteria</taxon>
        <taxon>Bacillati</taxon>
        <taxon>Actinomycetota</taxon>
        <taxon>Actinomycetes</taxon>
        <taxon>Kitasatosporales</taxon>
        <taxon>Streptomycetaceae</taxon>
        <taxon>Streptomyces</taxon>
    </lineage>
</organism>
<dbReference type="Gene3D" id="1.10.10.10">
    <property type="entry name" value="Winged helix-like DNA-binding domain superfamily/Winged helix DNA-binding domain"/>
    <property type="match status" value="1"/>
</dbReference>
<reference evidence="7" key="2">
    <citation type="submission" date="2020-09" db="EMBL/GenBank/DDBJ databases">
        <authorList>
            <person name="Sun Q."/>
            <person name="Ohkuma M."/>
        </authorList>
    </citation>
    <scope>NUCLEOTIDE SEQUENCE</scope>
    <source>
        <strain evidence="7">JCM 5016</strain>
    </source>
</reference>
<feature type="domain" description="ANTAR" evidence="6">
    <location>
        <begin position="186"/>
        <end position="247"/>
    </location>
</feature>
<name>A0A918RNR3_9ACTN</name>
<dbReference type="Gene3D" id="3.30.450.40">
    <property type="match status" value="1"/>
</dbReference>
<evidence type="ECO:0000256" key="3">
    <source>
        <dbReference type="ARBA" id="ARBA00023015"/>
    </source>
</evidence>
<dbReference type="Proteomes" id="UP000623010">
    <property type="component" value="Unassembled WGS sequence"/>
</dbReference>
<dbReference type="SMART" id="SM01012">
    <property type="entry name" value="ANTAR"/>
    <property type="match status" value="1"/>
</dbReference>
<keyword evidence="4" id="KW-0804">Transcription</keyword>
<dbReference type="GO" id="GO:0016301">
    <property type="term" value="F:kinase activity"/>
    <property type="evidence" value="ECO:0007669"/>
    <property type="project" value="UniProtKB-KW"/>
</dbReference>
<keyword evidence="1" id="KW-0808">Transferase</keyword>
<evidence type="ECO:0000313" key="7">
    <source>
        <dbReference type="EMBL" id="GHA02364.1"/>
    </source>
</evidence>
<dbReference type="EMBL" id="BMWH01000021">
    <property type="protein sequence ID" value="GHA02364.1"/>
    <property type="molecule type" value="Genomic_DNA"/>
</dbReference>
<dbReference type="PIRSF" id="PIRSF036625">
    <property type="entry name" value="GAF_ANTAR"/>
    <property type="match status" value="1"/>
</dbReference>
<dbReference type="InterPro" id="IPR011006">
    <property type="entry name" value="CheY-like_superfamily"/>
</dbReference>
<dbReference type="InterPro" id="IPR036388">
    <property type="entry name" value="WH-like_DNA-bd_sf"/>
</dbReference>
<evidence type="ECO:0000256" key="1">
    <source>
        <dbReference type="ARBA" id="ARBA00022679"/>
    </source>
</evidence>
<protein>
    <submittedName>
        <fullName evidence="7">Transcription antitermination regulator</fullName>
    </submittedName>
</protein>
<evidence type="ECO:0000313" key="8">
    <source>
        <dbReference type="Proteomes" id="UP000623010"/>
    </source>
</evidence>
<dbReference type="SUPFAM" id="SSF55781">
    <property type="entry name" value="GAF domain-like"/>
    <property type="match status" value="1"/>
</dbReference>
<dbReference type="PROSITE" id="PS50921">
    <property type="entry name" value="ANTAR"/>
    <property type="match status" value="1"/>
</dbReference>
<accession>A0A918RNR3</accession>
<feature type="region of interest" description="Disordered" evidence="5">
    <location>
        <begin position="1"/>
        <end position="23"/>
    </location>
</feature>
<dbReference type="AlphaFoldDB" id="A0A918RNR3"/>
<dbReference type="Pfam" id="PF13185">
    <property type="entry name" value="GAF_2"/>
    <property type="match status" value="1"/>
</dbReference>
<evidence type="ECO:0000256" key="5">
    <source>
        <dbReference type="SAM" id="MobiDB-lite"/>
    </source>
</evidence>
<sequence length="271" mass="28370">MPVAARGAGAAPGGGVNPWPRGIRTRMSTETSKTLEDALAGSGGLDTLLRDLTDRAVQAVPGAVACSVTVRREGRLMTLAGSAGLPSGLDLRQYEHASGPCVAAAEENAEQYAADLERETRWPEYRRYALSVGVRSVLAVPLAVEGETGAAINFYALRPGALDAGRDRARAFAERAGEAIGAALRLERAQASAADVRTALLTRSVIDQAIGILMAQDRISARTAMERLRRVSQQTNVKLRDLCTDLVARVSGAGAGASTGPGSARPQPRGR</sequence>
<dbReference type="InterPro" id="IPR003018">
    <property type="entry name" value="GAF"/>
</dbReference>
<evidence type="ECO:0000256" key="2">
    <source>
        <dbReference type="ARBA" id="ARBA00022777"/>
    </source>
</evidence>
<dbReference type="InterPro" id="IPR029016">
    <property type="entry name" value="GAF-like_dom_sf"/>
</dbReference>
<evidence type="ECO:0000259" key="6">
    <source>
        <dbReference type="PROSITE" id="PS50921"/>
    </source>
</evidence>
<dbReference type="InterPro" id="IPR005561">
    <property type="entry name" value="ANTAR"/>
</dbReference>
<dbReference type="InterPro" id="IPR012074">
    <property type="entry name" value="GAF_ANTAR"/>
</dbReference>
<reference evidence="7" key="1">
    <citation type="journal article" date="2014" name="Int. J. Syst. Evol. Microbiol.">
        <title>Complete genome sequence of Corynebacterium casei LMG S-19264T (=DSM 44701T), isolated from a smear-ripened cheese.</title>
        <authorList>
            <consortium name="US DOE Joint Genome Institute (JGI-PGF)"/>
            <person name="Walter F."/>
            <person name="Albersmeier A."/>
            <person name="Kalinowski J."/>
            <person name="Ruckert C."/>
        </authorList>
    </citation>
    <scope>NUCLEOTIDE SEQUENCE</scope>
    <source>
        <strain evidence="7">JCM 5016</strain>
    </source>
</reference>
<keyword evidence="2" id="KW-0418">Kinase</keyword>